<comment type="caution">
    <text evidence="2">The sequence shown here is derived from an EMBL/GenBank/DDBJ whole genome shotgun (WGS) entry which is preliminary data.</text>
</comment>
<organism evidence="2 3">
    <name type="scientific">Flagellimonas marina</name>
    <dbReference type="NCBI Taxonomy" id="1775168"/>
    <lineage>
        <taxon>Bacteria</taxon>
        <taxon>Pseudomonadati</taxon>
        <taxon>Bacteroidota</taxon>
        <taxon>Flavobacteriia</taxon>
        <taxon>Flavobacteriales</taxon>
        <taxon>Flavobacteriaceae</taxon>
        <taxon>Flagellimonas</taxon>
    </lineage>
</organism>
<dbReference type="RefSeq" id="WP_379766274.1">
    <property type="nucleotide sequence ID" value="NZ_JBHSCL010000009.1"/>
</dbReference>
<evidence type="ECO:0000313" key="3">
    <source>
        <dbReference type="Proteomes" id="UP001595841"/>
    </source>
</evidence>
<gene>
    <name evidence="2" type="ORF">ACFOWS_15140</name>
</gene>
<evidence type="ECO:0008006" key="4">
    <source>
        <dbReference type="Google" id="ProtNLM"/>
    </source>
</evidence>
<keyword evidence="1" id="KW-1133">Transmembrane helix</keyword>
<evidence type="ECO:0000313" key="2">
    <source>
        <dbReference type="EMBL" id="MFC4221484.1"/>
    </source>
</evidence>
<dbReference type="EMBL" id="JBHSCL010000009">
    <property type="protein sequence ID" value="MFC4221484.1"/>
    <property type="molecule type" value="Genomic_DNA"/>
</dbReference>
<sequence>MNKKKRHWLWNVLIVLTLIVCLLAFVAHYKNWDNIEDGQFKIFSGIYHQRISIADMDSILFVEKLPEMERSSGFSWMAKEKGIFKDSIRNTKVYVFVDDLRQQKIKLVHHDTLQLYFNMQDSLETQKIYAILQSKMQDNLEMSK</sequence>
<proteinExistence type="predicted"/>
<reference evidence="3" key="1">
    <citation type="journal article" date="2019" name="Int. J. Syst. Evol. Microbiol.">
        <title>The Global Catalogue of Microorganisms (GCM) 10K type strain sequencing project: providing services to taxonomists for standard genome sequencing and annotation.</title>
        <authorList>
            <consortium name="The Broad Institute Genomics Platform"/>
            <consortium name="The Broad Institute Genome Sequencing Center for Infectious Disease"/>
            <person name="Wu L."/>
            <person name="Ma J."/>
        </authorList>
    </citation>
    <scope>NUCLEOTIDE SEQUENCE [LARGE SCALE GENOMIC DNA]</scope>
    <source>
        <strain evidence="3">CGMCC 1.15774</strain>
    </source>
</reference>
<name>A0ABV8PPM1_9FLAO</name>
<keyword evidence="1" id="KW-0812">Transmembrane</keyword>
<keyword evidence="3" id="KW-1185">Reference proteome</keyword>
<dbReference type="Proteomes" id="UP001595841">
    <property type="component" value="Unassembled WGS sequence"/>
</dbReference>
<accession>A0ABV8PPM1</accession>
<feature type="transmembrane region" description="Helical" evidence="1">
    <location>
        <begin position="7"/>
        <end position="29"/>
    </location>
</feature>
<keyword evidence="1" id="KW-0472">Membrane</keyword>
<evidence type="ECO:0000256" key="1">
    <source>
        <dbReference type="SAM" id="Phobius"/>
    </source>
</evidence>
<protein>
    <recommendedName>
        <fullName evidence="4">Lipoprotein</fullName>
    </recommendedName>
</protein>